<comment type="caution">
    <text evidence="1">The sequence shown here is derived from an EMBL/GenBank/DDBJ whole genome shotgun (WGS) entry which is preliminary data.</text>
</comment>
<reference evidence="1" key="1">
    <citation type="submission" date="2019-12" db="EMBL/GenBank/DDBJ databases">
        <title>Genome sequencing and annotation of Brassica cretica.</title>
        <authorList>
            <person name="Studholme D.J."/>
            <person name="Sarris P.F."/>
        </authorList>
    </citation>
    <scope>NUCLEOTIDE SEQUENCE</scope>
    <source>
        <strain evidence="1">PFS-001/15</strain>
        <tissue evidence="1">Leaf</tissue>
    </source>
</reference>
<gene>
    <name evidence="1" type="ORF">F2Q68_00033722</name>
</gene>
<protein>
    <submittedName>
        <fullName evidence="1">Uncharacterized protein</fullName>
    </submittedName>
</protein>
<sequence length="98" mass="10763">MRNAGTDLDAYAMLCVDCRVIDYRAPRAFLTELLSKCSPLLLPFSFQVRLILVDFCLRRPGILKTHCFGLVAGDKCHDIADHFSYAGSGCHIDGGGVL</sequence>
<dbReference type="Proteomes" id="UP000712281">
    <property type="component" value="Unassembled WGS sequence"/>
</dbReference>
<accession>A0A8S9H0K8</accession>
<evidence type="ECO:0000313" key="2">
    <source>
        <dbReference type="Proteomes" id="UP000712281"/>
    </source>
</evidence>
<evidence type="ECO:0000313" key="1">
    <source>
        <dbReference type="EMBL" id="KAF2551573.1"/>
    </source>
</evidence>
<dbReference type="AlphaFoldDB" id="A0A8S9H0K8"/>
<dbReference type="EMBL" id="QGKW02001988">
    <property type="protein sequence ID" value="KAF2551573.1"/>
    <property type="molecule type" value="Genomic_DNA"/>
</dbReference>
<name>A0A8S9H0K8_BRACR</name>
<organism evidence="1 2">
    <name type="scientific">Brassica cretica</name>
    <name type="common">Mustard</name>
    <dbReference type="NCBI Taxonomy" id="69181"/>
    <lineage>
        <taxon>Eukaryota</taxon>
        <taxon>Viridiplantae</taxon>
        <taxon>Streptophyta</taxon>
        <taxon>Embryophyta</taxon>
        <taxon>Tracheophyta</taxon>
        <taxon>Spermatophyta</taxon>
        <taxon>Magnoliopsida</taxon>
        <taxon>eudicotyledons</taxon>
        <taxon>Gunneridae</taxon>
        <taxon>Pentapetalae</taxon>
        <taxon>rosids</taxon>
        <taxon>malvids</taxon>
        <taxon>Brassicales</taxon>
        <taxon>Brassicaceae</taxon>
        <taxon>Brassiceae</taxon>
        <taxon>Brassica</taxon>
    </lineage>
</organism>
<proteinExistence type="predicted"/>